<dbReference type="SUPFAM" id="SSF52540">
    <property type="entry name" value="P-loop containing nucleoside triphosphate hydrolases"/>
    <property type="match status" value="1"/>
</dbReference>
<dbReference type="InterPro" id="IPR039421">
    <property type="entry name" value="Type_1_exporter"/>
</dbReference>
<keyword evidence="2" id="KW-1185">Reference proteome</keyword>
<proteinExistence type="predicted"/>
<accession>A0ABU7X909</accession>
<keyword evidence="1" id="KW-0547">Nucleotide-binding</keyword>
<dbReference type="InterPro" id="IPR027417">
    <property type="entry name" value="P-loop_NTPase"/>
</dbReference>
<comment type="caution">
    <text evidence="1">The sequence shown here is derived from an EMBL/GenBank/DDBJ whole genome shotgun (WGS) entry which is preliminary data.</text>
</comment>
<keyword evidence="1" id="KW-0067">ATP-binding</keyword>
<name>A0ABU7X909_9FIRM</name>
<evidence type="ECO:0000313" key="2">
    <source>
        <dbReference type="Proteomes" id="UP001328425"/>
    </source>
</evidence>
<feature type="non-terminal residue" evidence="1">
    <location>
        <position position="1"/>
    </location>
</feature>
<sequence length="77" mass="8695">PENEVIIKQALSKLIKDKTVIIIAHRLSTITDAEQIFLIENGKLVSYGKHDELLKGCELYRNMWNAHIGTKDGGMKC</sequence>
<organism evidence="1 2">
    <name type="scientific">Peptoniphilus grossensis</name>
    <dbReference type="NCBI Taxonomy" id="1465756"/>
    <lineage>
        <taxon>Bacteria</taxon>
        <taxon>Bacillati</taxon>
        <taxon>Bacillota</taxon>
        <taxon>Tissierellia</taxon>
        <taxon>Tissierellales</taxon>
        <taxon>Peptoniphilaceae</taxon>
        <taxon>Peptoniphilus</taxon>
    </lineage>
</organism>
<dbReference type="EMBL" id="JARBCY010000023">
    <property type="protein sequence ID" value="MEF3317753.1"/>
    <property type="molecule type" value="Genomic_DNA"/>
</dbReference>
<dbReference type="Gene3D" id="3.40.50.300">
    <property type="entry name" value="P-loop containing nucleotide triphosphate hydrolases"/>
    <property type="match status" value="1"/>
</dbReference>
<dbReference type="PANTHER" id="PTHR24222:SF76">
    <property type="entry name" value="MYCOBACTIN IMPORT ATP-BINDING_PERMEASE PROTEIN IRTB"/>
    <property type="match status" value="1"/>
</dbReference>
<dbReference type="PANTHER" id="PTHR24222">
    <property type="entry name" value="ABC TRANSPORTER B FAMILY"/>
    <property type="match status" value="1"/>
</dbReference>
<dbReference type="GO" id="GO:0005524">
    <property type="term" value="F:ATP binding"/>
    <property type="evidence" value="ECO:0007669"/>
    <property type="project" value="UniProtKB-KW"/>
</dbReference>
<dbReference type="Proteomes" id="UP001328425">
    <property type="component" value="Unassembled WGS sequence"/>
</dbReference>
<reference evidence="1 2" key="1">
    <citation type="submission" date="2022-11" db="EMBL/GenBank/DDBJ databases">
        <title>The First Case of Preauricular Fistular Abscess Caused by Peptoniphilus grossensis.</title>
        <authorList>
            <person name="Byun J.-H."/>
        </authorList>
    </citation>
    <scope>NUCLEOTIDE SEQUENCE [LARGE SCALE GENOMIC DNA]</scope>
    <source>
        <strain evidence="1 2">GYB008</strain>
    </source>
</reference>
<protein>
    <submittedName>
        <fullName evidence="1">ABC transporter ATP-binding protein</fullName>
    </submittedName>
</protein>
<evidence type="ECO:0000313" key="1">
    <source>
        <dbReference type="EMBL" id="MEF3317753.1"/>
    </source>
</evidence>
<gene>
    <name evidence="1" type="ORF">PV361_03445</name>
</gene>